<keyword evidence="4" id="KW-1185">Reference proteome</keyword>
<dbReference type="PANTHER" id="PTHR48100:SF5">
    <property type="entry name" value="HISTIDINE PHOSPHATASE FAMILY PROTEIN"/>
    <property type="match status" value="1"/>
</dbReference>
<dbReference type="STRING" id="1423758.FC41_GL000624"/>
<dbReference type="OrthoDB" id="9782128at2"/>
<feature type="binding site" evidence="2">
    <location>
        <begin position="8"/>
        <end position="15"/>
    </location>
    <ligand>
        <name>substrate</name>
    </ligand>
</feature>
<dbReference type="PANTHER" id="PTHR48100">
    <property type="entry name" value="BROAD-SPECIFICITY PHOSPHATASE YOR283W-RELATED"/>
    <property type="match status" value="1"/>
</dbReference>
<dbReference type="RefSeq" id="WP_008471099.1">
    <property type="nucleotide sequence ID" value="NZ_AYZP01000014.1"/>
</dbReference>
<dbReference type="eggNOG" id="COG0406">
    <property type="taxonomic scope" value="Bacteria"/>
</dbReference>
<dbReference type="EMBL" id="CAKE01000015">
    <property type="protein sequence ID" value="CCI82113.1"/>
    <property type="molecule type" value="Genomic_DNA"/>
</dbReference>
<sequence length="191" mass="22204">MKTIYLVRHGQTFFNLHQKVQGRVDSPLTELGIRQAQKARDWFQKNKINFDMAFCSTQERASDTLEIVTNNQMDYTRMKDLREKNYGMYEGQDQYTLPWHYGESRDFVASMEPDSDVVKRMERAMSTILKKAIHAKTILIVGHGDILAQYIRRHDAGRDFTSLGNCEIAKLVENDGKVELVETVWPARNLE</sequence>
<dbReference type="GO" id="GO:0005737">
    <property type="term" value="C:cytoplasm"/>
    <property type="evidence" value="ECO:0007669"/>
    <property type="project" value="TreeGrafter"/>
</dbReference>
<protein>
    <submittedName>
        <fullName evidence="3">Phosphoglycerate mutase</fullName>
    </submittedName>
</protein>
<dbReference type="Pfam" id="PF00300">
    <property type="entry name" value="His_Phos_1"/>
    <property type="match status" value="1"/>
</dbReference>
<evidence type="ECO:0000256" key="1">
    <source>
        <dbReference type="PIRSR" id="PIRSR613078-1"/>
    </source>
</evidence>
<evidence type="ECO:0000313" key="4">
    <source>
        <dbReference type="Proteomes" id="UP000009320"/>
    </source>
</evidence>
<comment type="caution">
    <text evidence="3">The sequence shown here is derived from an EMBL/GenBank/DDBJ whole genome shotgun (WGS) entry which is preliminary data.</text>
</comment>
<feature type="active site" description="Tele-phosphohistidine intermediate" evidence="1">
    <location>
        <position position="9"/>
    </location>
</feature>
<dbReference type="InterPro" id="IPR001345">
    <property type="entry name" value="PG/BPGM_mutase_AS"/>
</dbReference>
<dbReference type="Proteomes" id="UP000009320">
    <property type="component" value="Unassembled WGS sequence"/>
</dbReference>
<dbReference type="Gene3D" id="3.40.50.1240">
    <property type="entry name" value="Phosphoglycerate mutase-like"/>
    <property type="match status" value="1"/>
</dbReference>
<dbReference type="SMART" id="SM00855">
    <property type="entry name" value="PGAM"/>
    <property type="match status" value="1"/>
</dbReference>
<proteinExistence type="predicted"/>
<evidence type="ECO:0000256" key="2">
    <source>
        <dbReference type="PIRSR" id="PIRSR613078-2"/>
    </source>
</evidence>
<dbReference type="CDD" id="cd07067">
    <property type="entry name" value="HP_PGM_like"/>
    <property type="match status" value="1"/>
</dbReference>
<gene>
    <name evidence="3" type="ORF">BN55_02060</name>
</gene>
<dbReference type="InterPro" id="IPR050275">
    <property type="entry name" value="PGM_Phosphatase"/>
</dbReference>
<reference evidence="3 4" key="1">
    <citation type="submission" date="2012-06" db="EMBL/GenBank/DDBJ databases">
        <title>Draft Genome Sequence of Lactobacillus hominis Strain CRBIP 24.179T, isolated from human intestine.</title>
        <authorList>
            <person name="Cousin S."/>
            <person name="Ma L."/>
            <person name="Bizet C."/>
            <person name="Loux V."/>
            <person name="Bouchier C."/>
            <person name="Clermont D."/>
            <person name="Creno S."/>
        </authorList>
    </citation>
    <scope>NUCLEOTIDE SEQUENCE [LARGE SCALE GENOMIC DNA]</scope>
    <source>
        <strain evidence="4">CRBIP 24.179T</strain>
    </source>
</reference>
<dbReference type="InterPro" id="IPR013078">
    <property type="entry name" value="His_Pase_superF_clade-1"/>
</dbReference>
<dbReference type="GO" id="GO:0016791">
    <property type="term" value="F:phosphatase activity"/>
    <property type="evidence" value="ECO:0007669"/>
    <property type="project" value="TreeGrafter"/>
</dbReference>
<feature type="binding site" evidence="2">
    <location>
        <begin position="83"/>
        <end position="86"/>
    </location>
    <ligand>
        <name>substrate</name>
    </ligand>
</feature>
<dbReference type="GeneID" id="82847334"/>
<name>I7IVV7_9LACO</name>
<accession>I7IVV7</accession>
<feature type="active site" description="Proton donor/acceptor" evidence="1">
    <location>
        <position position="83"/>
    </location>
</feature>
<evidence type="ECO:0000313" key="3">
    <source>
        <dbReference type="EMBL" id="CCI82113.1"/>
    </source>
</evidence>
<dbReference type="AlphaFoldDB" id="I7IVV7"/>
<feature type="binding site" evidence="2">
    <location>
        <position position="60"/>
    </location>
    <ligand>
        <name>substrate</name>
    </ligand>
</feature>
<dbReference type="SUPFAM" id="SSF53254">
    <property type="entry name" value="Phosphoglycerate mutase-like"/>
    <property type="match status" value="1"/>
</dbReference>
<dbReference type="InterPro" id="IPR029033">
    <property type="entry name" value="His_PPase_superfam"/>
</dbReference>
<dbReference type="PATRIC" id="fig|1423758.3.peg.630"/>
<dbReference type="PROSITE" id="PS00175">
    <property type="entry name" value="PG_MUTASE"/>
    <property type="match status" value="1"/>
</dbReference>
<organism evidence="3 4">
    <name type="scientific">Lactobacillus hominis DSM 23910 = CRBIP 24.179</name>
    <dbReference type="NCBI Taxonomy" id="1423758"/>
    <lineage>
        <taxon>Bacteria</taxon>
        <taxon>Bacillati</taxon>
        <taxon>Bacillota</taxon>
        <taxon>Bacilli</taxon>
        <taxon>Lactobacillales</taxon>
        <taxon>Lactobacillaceae</taxon>
        <taxon>Lactobacillus</taxon>
    </lineage>
</organism>